<reference evidence="8 9" key="1">
    <citation type="journal article" date="2010" name="Int. J. Syst. Evol. Microbiol.">
        <title>Reclassification of Herbaspirillum putei as a later heterotypic synonym of Herbaspirillum huttiense, with the description of H. huttiense subsp. huttiense subsp. nov. and H. huttiense subsp. putei subsp. nov., comb. nov., and description of Herbaspirillum aquaticum sp. nov.</title>
        <authorList>
            <person name="Dobritsa A.P."/>
            <person name="Reddy M.C."/>
            <person name="Samadpour M."/>
        </authorList>
    </citation>
    <scope>NUCLEOTIDE SEQUENCE [LARGE SCALE GENOMIC DNA]</scope>
    <source>
        <strain evidence="8 9">IEH 4430</strain>
    </source>
</reference>
<evidence type="ECO:0000256" key="4">
    <source>
        <dbReference type="ARBA" id="ARBA00022741"/>
    </source>
</evidence>
<evidence type="ECO:0000313" key="9">
    <source>
        <dbReference type="Proteomes" id="UP000214747"/>
    </source>
</evidence>
<dbReference type="InterPro" id="IPR052156">
    <property type="entry name" value="BCAA_Transport_ATP-bd_LivF"/>
</dbReference>
<keyword evidence="9" id="KW-1185">Reference proteome</keyword>
<keyword evidence="5 8" id="KW-0067">ATP-binding</keyword>
<sequence>MTAATMMTPASVEPEVRAVSAPLLLEVSGLSARYGKVPALTEAALSLRAGQIVTVIGPNGAGKSTLLNAMMGAMPAGAAASGRIAFQGEDVSQMEVEERVARGLSLVPEKRELFTSMSVEDNLLLGAYKRRRNGESAYLDQQEFVYALFPRLKERRKQAAGTLSGGERQMLAVGRALMAKPQVLMLDEPSLGLAPLITKEILSIISQLRSTGVATLLVEQNARAALQVADYGYVLEMGEIVCEGPAGVLAADKKIVESYLGVAREPVELIQRSAVS</sequence>
<keyword evidence="3" id="KW-0472">Membrane</keyword>
<name>A0A225SQH9_9BURK</name>
<evidence type="ECO:0000256" key="5">
    <source>
        <dbReference type="ARBA" id="ARBA00022840"/>
    </source>
</evidence>
<keyword evidence="3" id="KW-1003">Cell membrane</keyword>
<keyword evidence="6" id="KW-0029">Amino-acid transport</keyword>
<keyword evidence="4" id="KW-0547">Nucleotide-binding</keyword>
<dbReference type="PANTHER" id="PTHR43820:SF6">
    <property type="entry name" value="ABC TRANSPORTER ATP-BINDING PROTEIN"/>
    <property type="match status" value="1"/>
</dbReference>
<dbReference type="SMART" id="SM00382">
    <property type="entry name" value="AAA"/>
    <property type="match status" value="1"/>
</dbReference>
<dbReference type="CDD" id="cd03224">
    <property type="entry name" value="ABC_TM1139_LivF_branched"/>
    <property type="match status" value="1"/>
</dbReference>
<dbReference type="InterPro" id="IPR003593">
    <property type="entry name" value="AAA+_ATPase"/>
</dbReference>
<organism evidence="8 9">
    <name type="scientific">Herbaspirillum aquaticum</name>
    <dbReference type="NCBI Taxonomy" id="568783"/>
    <lineage>
        <taxon>Bacteria</taxon>
        <taxon>Pseudomonadati</taxon>
        <taxon>Pseudomonadota</taxon>
        <taxon>Betaproteobacteria</taxon>
        <taxon>Burkholderiales</taxon>
        <taxon>Oxalobacteraceae</taxon>
        <taxon>Herbaspirillum</taxon>
    </lineage>
</organism>
<proteinExistence type="inferred from homology"/>
<gene>
    <name evidence="8" type="ORF">CEJ45_20105</name>
</gene>
<comment type="similarity">
    <text evidence="1">Belongs to the ABC transporter superfamily.</text>
</comment>
<dbReference type="Proteomes" id="UP000214747">
    <property type="component" value="Unassembled WGS sequence"/>
</dbReference>
<evidence type="ECO:0000259" key="7">
    <source>
        <dbReference type="PROSITE" id="PS50893"/>
    </source>
</evidence>
<evidence type="ECO:0000313" key="8">
    <source>
        <dbReference type="EMBL" id="OWY32767.1"/>
    </source>
</evidence>
<dbReference type="GO" id="GO:0015658">
    <property type="term" value="F:branched-chain amino acid transmembrane transporter activity"/>
    <property type="evidence" value="ECO:0007669"/>
    <property type="project" value="TreeGrafter"/>
</dbReference>
<dbReference type="SUPFAM" id="SSF52540">
    <property type="entry name" value="P-loop containing nucleoside triphosphate hydrolases"/>
    <property type="match status" value="1"/>
</dbReference>
<dbReference type="GO" id="GO:0016887">
    <property type="term" value="F:ATP hydrolysis activity"/>
    <property type="evidence" value="ECO:0007669"/>
    <property type="project" value="InterPro"/>
</dbReference>
<evidence type="ECO:0000256" key="1">
    <source>
        <dbReference type="ARBA" id="ARBA00005417"/>
    </source>
</evidence>
<evidence type="ECO:0000256" key="3">
    <source>
        <dbReference type="ARBA" id="ARBA00022475"/>
    </source>
</evidence>
<dbReference type="PANTHER" id="PTHR43820">
    <property type="entry name" value="HIGH-AFFINITY BRANCHED-CHAIN AMINO ACID TRANSPORT ATP-BINDING PROTEIN LIVF"/>
    <property type="match status" value="1"/>
</dbReference>
<evidence type="ECO:0000256" key="2">
    <source>
        <dbReference type="ARBA" id="ARBA00022448"/>
    </source>
</evidence>
<dbReference type="InterPro" id="IPR027417">
    <property type="entry name" value="P-loop_NTPase"/>
</dbReference>
<dbReference type="GO" id="GO:0015807">
    <property type="term" value="P:L-amino acid transport"/>
    <property type="evidence" value="ECO:0007669"/>
    <property type="project" value="TreeGrafter"/>
</dbReference>
<dbReference type="GO" id="GO:0005524">
    <property type="term" value="F:ATP binding"/>
    <property type="evidence" value="ECO:0007669"/>
    <property type="project" value="UniProtKB-KW"/>
</dbReference>
<dbReference type="PROSITE" id="PS00211">
    <property type="entry name" value="ABC_TRANSPORTER_1"/>
    <property type="match status" value="1"/>
</dbReference>
<dbReference type="AlphaFoldDB" id="A0A225SQH9"/>
<accession>A0A225SQH9</accession>
<dbReference type="PROSITE" id="PS50893">
    <property type="entry name" value="ABC_TRANSPORTER_2"/>
    <property type="match status" value="1"/>
</dbReference>
<dbReference type="Gene3D" id="3.40.50.300">
    <property type="entry name" value="P-loop containing nucleotide triphosphate hydrolases"/>
    <property type="match status" value="1"/>
</dbReference>
<dbReference type="EMBL" id="NJGV01000023">
    <property type="protein sequence ID" value="OWY32767.1"/>
    <property type="molecule type" value="Genomic_DNA"/>
</dbReference>
<dbReference type="Pfam" id="PF00005">
    <property type="entry name" value="ABC_tran"/>
    <property type="match status" value="1"/>
</dbReference>
<protein>
    <submittedName>
        <fullName evidence="8">ABC transporter ATP-binding protein</fullName>
    </submittedName>
</protein>
<dbReference type="InterPro" id="IPR017871">
    <property type="entry name" value="ABC_transporter-like_CS"/>
</dbReference>
<feature type="domain" description="ABC transporter" evidence="7">
    <location>
        <begin position="25"/>
        <end position="262"/>
    </location>
</feature>
<dbReference type="InterPro" id="IPR003439">
    <property type="entry name" value="ABC_transporter-like_ATP-bd"/>
</dbReference>
<keyword evidence="2" id="KW-0813">Transport</keyword>
<comment type="caution">
    <text evidence="8">The sequence shown here is derived from an EMBL/GenBank/DDBJ whole genome shotgun (WGS) entry which is preliminary data.</text>
</comment>
<evidence type="ECO:0000256" key="6">
    <source>
        <dbReference type="ARBA" id="ARBA00022970"/>
    </source>
</evidence>